<dbReference type="EMBL" id="JARBDR010000813">
    <property type="protein sequence ID" value="KAJ8305676.1"/>
    <property type="molecule type" value="Genomic_DNA"/>
</dbReference>
<protein>
    <submittedName>
        <fullName evidence="2">Uncharacterized protein</fullName>
    </submittedName>
</protein>
<feature type="compositionally biased region" description="Basic and acidic residues" evidence="1">
    <location>
        <begin position="111"/>
        <end position="143"/>
    </location>
</feature>
<proteinExistence type="predicted"/>
<comment type="caution">
    <text evidence="2">The sequence shown here is derived from an EMBL/GenBank/DDBJ whole genome shotgun (WGS) entry which is preliminary data.</text>
</comment>
<organism evidence="2 3">
    <name type="scientific">Tegillarca granosa</name>
    <name type="common">Malaysian cockle</name>
    <name type="synonym">Anadara granosa</name>
    <dbReference type="NCBI Taxonomy" id="220873"/>
    <lineage>
        <taxon>Eukaryota</taxon>
        <taxon>Metazoa</taxon>
        <taxon>Spiralia</taxon>
        <taxon>Lophotrochozoa</taxon>
        <taxon>Mollusca</taxon>
        <taxon>Bivalvia</taxon>
        <taxon>Autobranchia</taxon>
        <taxon>Pteriomorphia</taxon>
        <taxon>Arcoida</taxon>
        <taxon>Arcoidea</taxon>
        <taxon>Arcidae</taxon>
        <taxon>Tegillarca</taxon>
    </lineage>
</organism>
<feature type="compositionally biased region" description="Low complexity" evidence="1">
    <location>
        <begin position="149"/>
        <end position="188"/>
    </location>
</feature>
<feature type="region of interest" description="Disordered" evidence="1">
    <location>
        <begin position="111"/>
        <end position="199"/>
    </location>
</feature>
<sequence length="220" mass="23654">MMLESDPIKPVNPYELKEGDLVKAPCHGFSGLHRCVIAKIGNGGDEVKKEFLRIIDSAEFLKLVEQYASAYFPGFHEPSNQPDKGDDVDTTTEVTANKVKKTVVEGATEKTDLGKKKTERTKAEGSETKKKKDDQEAKKKAEEQEQNVTSNSATSSSSAATSSSSSASTQSSNIPSVSTASISNTSSAESEEVISGYTVIGWDISDDITRTGRSGKCEDM</sequence>
<evidence type="ECO:0000313" key="2">
    <source>
        <dbReference type="EMBL" id="KAJ8305676.1"/>
    </source>
</evidence>
<gene>
    <name evidence="2" type="ORF">KUTeg_016221</name>
</gene>
<keyword evidence="3" id="KW-1185">Reference proteome</keyword>
<evidence type="ECO:0000313" key="3">
    <source>
        <dbReference type="Proteomes" id="UP001217089"/>
    </source>
</evidence>
<reference evidence="2 3" key="1">
    <citation type="submission" date="2022-12" db="EMBL/GenBank/DDBJ databases">
        <title>Chromosome-level genome of Tegillarca granosa.</title>
        <authorList>
            <person name="Kim J."/>
        </authorList>
    </citation>
    <scope>NUCLEOTIDE SEQUENCE [LARGE SCALE GENOMIC DNA]</scope>
    <source>
        <strain evidence="2">Teg-2019</strain>
        <tissue evidence="2">Adductor muscle</tissue>
    </source>
</reference>
<evidence type="ECO:0000256" key="1">
    <source>
        <dbReference type="SAM" id="MobiDB-lite"/>
    </source>
</evidence>
<dbReference type="Proteomes" id="UP001217089">
    <property type="component" value="Unassembled WGS sequence"/>
</dbReference>
<accession>A0ABQ9EK91</accession>
<name>A0ABQ9EK91_TEGGR</name>